<evidence type="ECO:0000313" key="12">
    <source>
        <dbReference type="EMBL" id="KAF4658707.1"/>
    </source>
</evidence>
<evidence type="ECO:0000256" key="6">
    <source>
        <dbReference type="ARBA" id="ARBA00023289"/>
    </source>
</evidence>
<dbReference type="OrthoDB" id="9989112at2759"/>
<evidence type="ECO:0000256" key="1">
    <source>
        <dbReference type="ARBA" id="ARBA00006270"/>
    </source>
</evidence>
<feature type="region of interest" description="Disordered" evidence="10">
    <location>
        <begin position="214"/>
        <end position="239"/>
    </location>
</feature>
<dbReference type="EMBL" id="JABAHT010000468">
    <property type="protein sequence ID" value="KAF4655406.1"/>
    <property type="molecule type" value="Genomic_DNA"/>
</dbReference>
<dbReference type="PROSITE" id="PS51419">
    <property type="entry name" value="RAB"/>
    <property type="match status" value="1"/>
</dbReference>
<dbReference type="InterPro" id="IPR027417">
    <property type="entry name" value="P-loop_NTPase"/>
</dbReference>
<comment type="similarity">
    <text evidence="1">Belongs to the small GTPase superfamily. Rab family.</text>
</comment>
<evidence type="ECO:0000256" key="10">
    <source>
        <dbReference type="SAM" id="MobiDB-lite"/>
    </source>
</evidence>
<dbReference type="PRINTS" id="PR00449">
    <property type="entry name" value="RASTRNSFRMNG"/>
</dbReference>
<evidence type="ECO:0000256" key="4">
    <source>
        <dbReference type="ARBA" id="ARBA00023134"/>
    </source>
</evidence>
<dbReference type="GO" id="GO:0003924">
    <property type="term" value="F:GTPase activity"/>
    <property type="evidence" value="ECO:0007669"/>
    <property type="project" value="InterPro"/>
</dbReference>
<evidence type="ECO:0000256" key="7">
    <source>
        <dbReference type="ARBA" id="ARBA00053444"/>
    </source>
</evidence>
<dbReference type="GO" id="GO:0015031">
    <property type="term" value="P:protein transport"/>
    <property type="evidence" value="ECO:0007669"/>
    <property type="project" value="UniProtKB-KW"/>
</dbReference>
<dbReference type="PROSITE" id="PS51421">
    <property type="entry name" value="RAS"/>
    <property type="match status" value="1"/>
</dbReference>
<keyword evidence="3" id="KW-0813">Transport</keyword>
<dbReference type="Proteomes" id="UP000570595">
    <property type="component" value="Unassembled WGS sequence"/>
</dbReference>
<dbReference type="SMART" id="SM00173">
    <property type="entry name" value="RAS"/>
    <property type="match status" value="1"/>
</dbReference>
<comment type="caution">
    <text evidence="12">The sequence shown here is derived from an EMBL/GenBank/DDBJ whole genome shotgun (WGS) entry which is preliminary data.</text>
</comment>
<reference evidence="13 14" key="1">
    <citation type="submission" date="2020-04" db="EMBL/GenBank/DDBJ databases">
        <title>Perkinsus olseni comparative genomics.</title>
        <authorList>
            <person name="Bogema D.R."/>
        </authorList>
    </citation>
    <scope>NUCLEOTIDE SEQUENCE [LARGE SCALE GENOMIC DNA]</scope>
    <source>
        <strain evidence="11">ATCC PRA-179</strain>
        <strain evidence="12">ATCC PRA-31</strain>
    </source>
</reference>
<dbReference type="EMBL" id="JABANN010000462">
    <property type="protein sequence ID" value="KAF4658707.1"/>
    <property type="molecule type" value="Genomic_DNA"/>
</dbReference>
<evidence type="ECO:0000313" key="14">
    <source>
        <dbReference type="Proteomes" id="UP000572268"/>
    </source>
</evidence>
<comment type="function">
    <text evidence="7">Protein transport. Probably involved in vesicular traffic from ER to Golgi.</text>
</comment>
<feature type="compositionally biased region" description="Gly residues" evidence="10">
    <location>
        <begin position="219"/>
        <end position="229"/>
    </location>
</feature>
<evidence type="ECO:0000256" key="3">
    <source>
        <dbReference type="ARBA" id="ARBA00022927"/>
    </source>
</evidence>
<dbReference type="NCBIfam" id="TIGR00231">
    <property type="entry name" value="small_GTP"/>
    <property type="match status" value="1"/>
</dbReference>
<evidence type="ECO:0000256" key="2">
    <source>
        <dbReference type="ARBA" id="ARBA00022741"/>
    </source>
</evidence>
<evidence type="ECO:0000256" key="8">
    <source>
        <dbReference type="ARBA" id="ARBA00067099"/>
    </source>
</evidence>
<protein>
    <recommendedName>
        <fullName evidence="8">Ras-related protein Rab-1</fullName>
    </recommendedName>
    <alternativeName>
        <fullName evidence="9">Small GTP-binding protein rab1</fullName>
    </alternativeName>
</protein>
<gene>
    <name evidence="12" type="ORF">FOL46_006862</name>
    <name evidence="11" type="ORF">FOZ61_007593</name>
</gene>
<dbReference type="SMART" id="SM00175">
    <property type="entry name" value="RAB"/>
    <property type="match status" value="1"/>
</dbReference>
<keyword evidence="2" id="KW-0547">Nucleotide-binding</keyword>
<dbReference type="InterPro" id="IPR005225">
    <property type="entry name" value="Small_GTP-bd"/>
</dbReference>
<dbReference type="PANTHER" id="PTHR47980">
    <property type="entry name" value="LD44762P"/>
    <property type="match status" value="1"/>
</dbReference>
<organism evidence="12 14">
    <name type="scientific">Perkinsus olseni</name>
    <name type="common">Perkinsus atlanticus</name>
    <dbReference type="NCBI Taxonomy" id="32597"/>
    <lineage>
        <taxon>Eukaryota</taxon>
        <taxon>Sar</taxon>
        <taxon>Alveolata</taxon>
        <taxon>Perkinsozoa</taxon>
        <taxon>Perkinsea</taxon>
        <taxon>Perkinsida</taxon>
        <taxon>Perkinsidae</taxon>
        <taxon>Perkinsus</taxon>
    </lineage>
</organism>
<dbReference type="InterPro" id="IPR050305">
    <property type="entry name" value="Small_GTPase_Rab"/>
</dbReference>
<accession>A0A7J6LHD6</accession>
<keyword evidence="4" id="KW-0342">GTP-binding</keyword>
<dbReference type="PROSITE" id="PS51420">
    <property type="entry name" value="RHO"/>
    <property type="match status" value="1"/>
</dbReference>
<evidence type="ECO:0000256" key="5">
    <source>
        <dbReference type="ARBA" id="ARBA00023288"/>
    </source>
</evidence>
<dbReference type="SMART" id="SM00174">
    <property type="entry name" value="RHO"/>
    <property type="match status" value="1"/>
</dbReference>
<proteinExistence type="inferred from homology"/>
<dbReference type="Proteomes" id="UP000572268">
    <property type="component" value="Unassembled WGS sequence"/>
</dbReference>
<dbReference type="AlphaFoldDB" id="A0A7J6LHD6"/>
<dbReference type="Pfam" id="PF00071">
    <property type="entry name" value="Ras"/>
    <property type="match status" value="1"/>
</dbReference>
<dbReference type="InterPro" id="IPR001806">
    <property type="entry name" value="Small_GTPase"/>
</dbReference>
<evidence type="ECO:0000313" key="11">
    <source>
        <dbReference type="EMBL" id="KAF4655406.1"/>
    </source>
</evidence>
<name>A0A7J6LHD6_PEROL</name>
<dbReference type="SMART" id="SM00176">
    <property type="entry name" value="RAN"/>
    <property type="match status" value="1"/>
</dbReference>
<dbReference type="FunFam" id="3.40.50.300:FF:001018">
    <property type="entry name" value="Rab family GTPase"/>
    <property type="match status" value="1"/>
</dbReference>
<dbReference type="Gene3D" id="3.40.50.300">
    <property type="entry name" value="P-loop containing nucleotide triphosphate hydrolases"/>
    <property type="match status" value="1"/>
</dbReference>
<sequence length="239" mass="25896">MPHNDTASSAAAGVAASDESYDATARILVLGDSAVGKSSLLMRFCENRFDSNFVITIGVDFRVKTINIQDREVRLQIWDTAGQERFRTITPAYYRNAMGVLLIYDMTDPKSFKNVDYWVRNLDEHADKTVQKLLVGNKADMAAKRKVSTEAGQALADKYGMAFFETSAKSGLNVEQAFRAIAERVCDSYDLLSGIPPRAHNNGSVANSNAVKLSERRGNGGAGGNGGAAASGPEKRKCC</sequence>
<evidence type="ECO:0000256" key="9">
    <source>
        <dbReference type="ARBA" id="ARBA00081865"/>
    </source>
</evidence>
<keyword evidence="3" id="KW-0653">Protein transport</keyword>
<keyword evidence="5" id="KW-0449">Lipoprotein</keyword>
<dbReference type="GO" id="GO:0005525">
    <property type="term" value="F:GTP binding"/>
    <property type="evidence" value="ECO:0007669"/>
    <property type="project" value="UniProtKB-KW"/>
</dbReference>
<dbReference type="SUPFAM" id="SSF52540">
    <property type="entry name" value="P-loop containing nucleoside triphosphate hydrolases"/>
    <property type="match status" value="1"/>
</dbReference>
<keyword evidence="6" id="KW-0636">Prenylation</keyword>
<evidence type="ECO:0000313" key="13">
    <source>
        <dbReference type="Proteomes" id="UP000570595"/>
    </source>
</evidence>